<evidence type="ECO:0000313" key="1">
    <source>
        <dbReference type="EMBL" id="BBO79648.1"/>
    </source>
</evidence>
<protein>
    <recommendedName>
        <fullName evidence="3">Core-binding (CB) domain-containing protein</fullName>
    </recommendedName>
</protein>
<dbReference type="AlphaFoldDB" id="A0A5K7ZBW0"/>
<dbReference type="EMBL" id="AP021876">
    <property type="protein sequence ID" value="BBO79648.1"/>
    <property type="molecule type" value="Genomic_DNA"/>
</dbReference>
<proteinExistence type="predicted"/>
<dbReference type="KEGG" id="dov:DSCO28_02140"/>
<accession>A0A5K7ZBW0</accession>
<reference evidence="1 2" key="1">
    <citation type="submission" date="2019-11" db="EMBL/GenBank/DDBJ databases">
        <title>Comparative genomics of hydrocarbon-degrading Desulfosarcina strains.</title>
        <authorList>
            <person name="Watanabe M."/>
            <person name="Kojima H."/>
            <person name="Fukui M."/>
        </authorList>
    </citation>
    <scope>NUCLEOTIDE SEQUENCE [LARGE SCALE GENOMIC DNA]</scope>
    <source>
        <strain evidence="1 2">28bB2T</strain>
    </source>
</reference>
<evidence type="ECO:0000313" key="2">
    <source>
        <dbReference type="Proteomes" id="UP000425960"/>
    </source>
</evidence>
<name>A0A5K7ZBW0_9BACT</name>
<evidence type="ECO:0008006" key="3">
    <source>
        <dbReference type="Google" id="ProtNLM"/>
    </source>
</evidence>
<dbReference type="RefSeq" id="WP_197910392.1">
    <property type="nucleotide sequence ID" value="NZ_AP021876.1"/>
</dbReference>
<dbReference type="Proteomes" id="UP000425960">
    <property type="component" value="Chromosome"/>
</dbReference>
<organism evidence="1 2">
    <name type="scientific">Desulfosarcina ovata subsp. sediminis</name>
    <dbReference type="NCBI Taxonomy" id="885957"/>
    <lineage>
        <taxon>Bacteria</taxon>
        <taxon>Pseudomonadati</taxon>
        <taxon>Thermodesulfobacteriota</taxon>
        <taxon>Desulfobacteria</taxon>
        <taxon>Desulfobacterales</taxon>
        <taxon>Desulfosarcinaceae</taxon>
        <taxon>Desulfosarcina</taxon>
    </lineage>
</organism>
<gene>
    <name evidence="1" type="ORF">DSCO28_02140</name>
</gene>
<sequence>MSALRIAMQQYLSLRRKLGFKLINVETTLRSFITFAEKEAACHVTTDLILRWLNLSTAKEPATLANRFNMVRRFAIWRSAADDRTQVPPKNLLP</sequence>